<evidence type="ECO:0000313" key="4">
    <source>
        <dbReference type="EMBL" id="MCW3712658.1"/>
    </source>
</evidence>
<gene>
    <name evidence="4" type="ORF">UE95_015320</name>
</gene>
<feature type="region of interest" description="Disordered" evidence="1">
    <location>
        <begin position="91"/>
        <end position="112"/>
    </location>
</feature>
<protein>
    <submittedName>
        <fullName evidence="4">Uncharacterized protein</fullName>
    </submittedName>
</protein>
<keyword evidence="3" id="KW-0732">Signal</keyword>
<dbReference type="AlphaFoldDB" id="A0ABD4UE68"/>
<proteinExistence type="predicted"/>
<name>A0ABD4UE68_9BURK</name>
<keyword evidence="2" id="KW-1133">Transmembrane helix</keyword>
<evidence type="ECO:0000256" key="1">
    <source>
        <dbReference type="SAM" id="MobiDB-lite"/>
    </source>
</evidence>
<dbReference type="EMBL" id="JYMX02000010">
    <property type="protein sequence ID" value="MCW3712658.1"/>
    <property type="molecule type" value="Genomic_DNA"/>
</dbReference>
<dbReference type="RefSeq" id="WP_131754330.1">
    <property type="nucleotide sequence ID" value="NZ_CAJPCR010000035.1"/>
</dbReference>
<reference evidence="4 5" key="2">
    <citation type="journal article" date="2017" name="Front. Microbiol.">
        <title>Genomics Reveals a Unique Clone of Burkholderia cenocepacia Harboring an Actively Excising Novel Genomic Island.</title>
        <authorList>
            <person name="Patil P.P."/>
            <person name="Mali S."/>
            <person name="Midha S."/>
            <person name="Gautam V."/>
            <person name="Dash L."/>
            <person name="Kumar S."/>
            <person name="Shastri J."/>
            <person name="Singhal L."/>
            <person name="Patil P.B."/>
        </authorList>
    </citation>
    <scope>NUCLEOTIDE SEQUENCE [LARGE SCALE GENOMIC DNA]</scope>
    <source>
        <strain evidence="4 5">BC-19</strain>
    </source>
</reference>
<organism evidence="4 5">
    <name type="scientific">Burkholderia cenocepacia</name>
    <dbReference type="NCBI Taxonomy" id="95486"/>
    <lineage>
        <taxon>Bacteria</taxon>
        <taxon>Pseudomonadati</taxon>
        <taxon>Pseudomonadota</taxon>
        <taxon>Betaproteobacteria</taxon>
        <taxon>Burkholderiales</taxon>
        <taxon>Burkholderiaceae</taxon>
        <taxon>Burkholderia</taxon>
        <taxon>Burkholderia cepacia complex</taxon>
    </lineage>
</organism>
<sequence length="251" mass="25288">MNRSFLATLAVALSLAVSPVTWARGGGGGGGGGHSGFGSSHASSSSHSSSSGSSLGSGFGSSRSNVSSSSASVSRSSPSLGTALYNSQASRQAAATYNRPAPAPAPAPVYTNAGGTGDYSGSASTGNRYNSPAPIVVHHYDNSGSGSSNFLFGWMLGHESSRSAPVVIEQRPSQPVYVQSGSIADTGSQPASNAGSSTGAIAPSVAHTGSQILHVLLWIAGIGVIGFASYRLWTNWSARKDSYTATNHYKL</sequence>
<feature type="transmembrane region" description="Helical" evidence="2">
    <location>
        <begin position="212"/>
        <end position="233"/>
    </location>
</feature>
<feature type="region of interest" description="Disordered" evidence="1">
    <location>
        <begin position="27"/>
        <end position="61"/>
    </location>
</feature>
<dbReference type="Proteomes" id="UP000191686">
    <property type="component" value="Unassembled WGS sequence"/>
</dbReference>
<feature type="chain" id="PRO_5044767663" evidence="3">
    <location>
        <begin position="24"/>
        <end position="251"/>
    </location>
</feature>
<evidence type="ECO:0000256" key="3">
    <source>
        <dbReference type="SAM" id="SignalP"/>
    </source>
</evidence>
<evidence type="ECO:0000313" key="5">
    <source>
        <dbReference type="Proteomes" id="UP000191686"/>
    </source>
</evidence>
<reference evidence="4 5" key="1">
    <citation type="journal article" date="2017" name="Front. Microbiol.">
        <title>Genomics reveals a unique clone of Burkholderia cenocepacia harbouring an actively excising novel genomic island.</title>
        <authorList>
            <person name="Patil P."/>
            <person name="Mali S."/>
            <person name="Midha S."/>
            <person name="Gautam V."/>
            <person name="Dash L."/>
            <person name="Kumar S."/>
            <person name="Shastri J."/>
            <person name="Singhal L."/>
            <person name="Patil P.B."/>
        </authorList>
    </citation>
    <scope>NUCLEOTIDE SEQUENCE [LARGE SCALE GENOMIC DNA]</scope>
    <source>
        <strain evidence="4 5">BC-19</strain>
    </source>
</reference>
<feature type="compositionally biased region" description="Low complexity" evidence="1">
    <location>
        <begin position="37"/>
        <end position="61"/>
    </location>
</feature>
<feature type="compositionally biased region" description="Gly residues" evidence="1">
    <location>
        <begin position="27"/>
        <end position="36"/>
    </location>
</feature>
<feature type="signal peptide" evidence="3">
    <location>
        <begin position="1"/>
        <end position="23"/>
    </location>
</feature>
<comment type="caution">
    <text evidence="4">The sequence shown here is derived from an EMBL/GenBank/DDBJ whole genome shotgun (WGS) entry which is preliminary data.</text>
</comment>
<keyword evidence="2" id="KW-0472">Membrane</keyword>
<keyword evidence="2" id="KW-0812">Transmembrane</keyword>
<accession>A0ABD4UE68</accession>
<evidence type="ECO:0000256" key="2">
    <source>
        <dbReference type="SAM" id="Phobius"/>
    </source>
</evidence>